<dbReference type="InterPro" id="IPR011701">
    <property type="entry name" value="MFS"/>
</dbReference>
<dbReference type="SUPFAM" id="SSF103473">
    <property type="entry name" value="MFS general substrate transporter"/>
    <property type="match status" value="1"/>
</dbReference>
<dbReference type="STRING" id="258594.RPA1944"/>
<evidence type="ECO:0000256" key="5">
    <source>
        <dbReference type="ARBA" id="ARBA00023136"/>
    </source>
</evidence>
<protein>
    <submittedName>
        <fullName evidence="8">Possible oxalate/formate antiporter</fullName>
    </submittedName>
</protein>
<keyword evidence="3 6" id="KW-0812">Transmembrane</keyword>
<feature type="transmembrane region" description="Helical" evidence="6">
    <location>
        <begin position="378"/>
        <end position="400"/>
    </location>
</feature>
<dbReference type="Gene3D" id="1.20.1250.20">
    <property type="entry name" value="MFS general substrate transporter like domains"/>
    <property type="match status" value="2"/>
</dbReference>
<feature type="transmembrane region" description="Helical" evidence="6">
    <location>
        <begin position="412"/>
        <end position="432"/>
    </location>
</feature>
<evidence type="ECO:0000256" key="2">
    <source>
        <dbReference type="ARBA" id="ARBA00022448"/>
    </source>
</evidence>
<evidence type="ECO:0000313" key="8">
    <source>
        <dbReference type="EMBL" id="CAE27385.1"/>
    </source>
</evidence>
<feature type="transmembrane region" description="Helical" evidence="6">
    <location>
        <begin position="76"/>
        <end position="98"/>
    </location>
</feature>
<evidence type="ECO:0000256" key="1">
    <source>
        <dbReference type="ARBA" id="ARBA00004141"/>
    </source>
</evidence>
<comment type="subcellular location">
    <subcellularLocation>
        <location evidence="1">Membrane</location>
        <topology evidence="1">Multi-pass membrane protein</topology>
    </subcellularLocation>
</comment>
<dbReference type="PROSITE" id="PS50850">
    <property type="entry name" value="MFS"/>
    <property type="match status" value="1"/>
</dbReference>
<evidence type="ECO:0000256" key="3">
    <source>
        <dbReference type="ARBA" id="ARBA00022692"/>
    </source>
</evidence>
<feature type="transmembrane region" description="Helical" evidence="6">
    <location>
        <begin position="105"/>
        <end position="124"/>
    </location>
</feature>
<evidence type="ECO:0000259" key="7">
    <source>
        <dbReference type="PROSITE" id="PS50850"/>
    </source>
</evidence>
<feature type="transmembrane region" description="Helical" evidence="6">
    <location>
        <begin position="347"/>
        <end position="366"/>
    </location>
</feature>
<accession>Q6N8F9</accession>
<dbReference type="Pfam" id="PF07690">
    <property type="entry name" value="MFS_1"/>
    <property type="match status" value="1"/>
</dbReference>
<keyword evidence="2" id="KW-0813">Transport</keyword>
<dbReference type="InterPro" id="IPR020846">
    <property type="entry name" value="MFS_dom"/>
</dbReference>
<reference evidence="8" key="1">
    <citation type="journal article" date="2004" name="Nat. Biotechnol.">
        <title>Complete genome sequence of the metabolically versatile photosynthetic bacterium Rhodopseudomonas palustris.</title>
        <authorList>
            <person name="Larimer F.W."/>
            <person name="Chain P."/>
            <person name="Hauser L."/>
            <person name="Lamerdin J."/>
            <person name="Malfatti S."/>
            <person name="Do L."/>
            <person name="Land M.L."/>
            <person name="Pelletier D.A."/>
            <person name="Beatty J.T."/>
            <person name="Lang A.S."/>
            <person name="Tabita F.R."/>
            <person name="Gibson J.L."/>
            <person name="Hanson T.E."/>
            <person name="Bobst C."/>
            <person name="Torres J.L."/>
            <person name="Peres C."/>
            <person name="Harrison F.H."/>
            <person name="Gibson J."/>
            <person name="Harwood C.S."/>
        </authorList>
    </citation>
    <scope>NUCLEOTIDE SEQUENCE [LARGE SCALE GENOMIC DNA]</scope>
    <source>
        <strain evidence="8">CGA009</strain>
    </source>
</reference>
<keyword evidence="5 6" id="KW-0472">Membrane</keyword>
<feature type="transmembrane region" description="Helical" evidence="6">
    <location>
        <begin position="285"/>
        <end position="303"/>
    </location>
</feature>
<dbReference type="CDD" id="cd17353">
    <property type="entry name" value="MFS_OFA_like"/>
    <property type="match status" value="1"/>
</dbReference>
<dbReference type="PANTHER" id="PTHR43385">
    <property type="entry name" value="RIBOFLAVIN TRANSPORTER RIBJ"/>
    <property type="match status" value="1"/>
</dbReference>
<dbReference type="PANTHER" id="PTHR43385:SF1">
    <property type="entry name" value="RIBOFLAVIN TRANSPORTER RIBJ"/>
    <property type="match status" value="1"/>
</dbReference>
<dbReference type="InterPro" id="IPR026355">
    <property type="entry name" value="Oxa/Form_antiport"/>
</dbReference>
<dbReference type="HOGENOM" id="CLU_001265_59_7_5"/>
<feature type="domain" description="Major facilitator superfamily (MFS) profile" evidence="7">
    <location>
        <begin position="39"/>
        <end position="436"/>
    </location>
</feature>
<proteinExistence type="predicted"/>
<feature type="transmembrane region" description="Helical" evidence="6">
    <location>
        <begin position="324"/>
        <end position="341"/>
    </location>
</feature>
<dbReference type="GO" id="GO:0019531">
    <property type="term" value="F:oxalate transmembrane transporter activity"/>
    <property type="evidence" value="ECO:0007669"/>
    <property type="project" value="InterPro"/>
</dbReference>
<feature type="transmembrane region" description="Helical" evidence="6">
    <location>
        <begin position="194"/>
        <end position="215"/>
    </location>
</feature>
<keyword evidence="4 6" id="KW-1133">Transmembrane helix</keyword>
<dbReference type="InterPro" id="IPR036259">
    <property type="entry name" value="MFS_trans_sf"/>
</dbReference>
<dbReference type="GO" id="GO:0016020">
    <property type="term" value="C:membrane"/>
    <property type="evidence" value="ECO:0007669"/>
    <property type="project" value="UniProtKB-SubCell"/>
</dbReference>
<feature type="transmembrane region" description="Helical" evidence="6">
    <location>
        <begin position="38"/>
        <end position="56"/>
    </location>
</feature>
<dbReference type="AlphaFoldDB" id="Q6N8F9"/>
<dbReference type="eggNOG" id="COG2223">
    <property type="taxonomic scope" value="Bacteria"/>
</dbReference>
<dbReference type="InterPro" id="IPR052983">
    <property type="entry name" value="MFS_Riboflavin_Transporter"/>
</dbReference>
<feature type="transmembrane region" description="Helical" evidence="6">
    <location>
        <begin position="247"/>
        <end position="265"/>
    </location>
</feature>
<feature type="transmembrane region" description="Helical" evidence="6">
    <location>
        <begin position="162"/>
        <end position="182"/>
    </location>
</feature>
<evidence type="ECO:0000256" key="6">
    <source>
        <dbReference type="SAM" id="Phobius"/>
    </source>
</evidence>
<dbReference type="EMBL" id="BX572599">
    <property type="protein sequence ID" value="CAE27385.1"/>
    <property type="molecule type" value="Genomic_DNA"/>
</dbReference>
<dbReference type="PhylomeDB" id="Q6N8F9"/>
<evidence type="ECO:0000256" key="4">
    <source>
        <dbReference type="ARBA" id="ARBA00022989"/>
    </source>
</evidence>
<feature type="transmembrane region" description="Helical" evidence="6">
    <location>
        <begin position="130"/>
        <end position="150"/>
    </location>
</feature>
<gene>
    <name evidence="8" type="primary">oxlT</name>
    <name evidence="8" type="ordered locus">RPA1944</name>
</gene>
<sequence>MATVRLPTEAPAHGGNMTDTVHGVAAAQTRRVSESYRWTQLAIGVGAMVMIANYQYGWTFFVPDIQKTFGWDRASIQWAFTLFVLFETWLVPIEGWFVDKYGPRLVVLIGGILCALGWAINAQATTLSGFYLGMIVAGIGAGAVYGTCVGNALKWFPDKRGLAAGLTAAGFGAGSALTVAPIQAMIRDSGFQTTFMYFGLGQGIVIVFLSLLLLAPKPGQVPSPTRNANVFQTRRDYRPTEVLRQPVFWLMYFMFVIVGAGGLMVTANLKPIAADWKIADTPVTLMAMTMTAVTFAATFDRILNGLTRPFFGWISDKIGRENTMFIAFGLEGIGIYALYALGQDPVWFVLLSGLVFFAWGEIYSLFPSTCTDTFGSKFAATNAGLLYTAKGTAALLVPFANSLQQSSGSWDRVFLIAAAANILASLLALLVLKPWRRSVVAKSEMV</sequence>
<organism evidence="8">
    <name type="scientific">Rhodopseudomonas palustris (strain ATCC BAA-98 / CGA009)</name>
    <dbReference type="NCBI Taxonomy" id="258594"/>
    <lineage>
        <taxon>Bacteria</taxon>
        <taxon>Pseudomonadati</taxon>
        <taxon>Pseudomonadota</taxon>
        <taxon>Alphaproteobacteria</taxon>
        <taxon>Hyphomicrobiales</taxon>
        <taxon>Nitrobacteraceae</taxon>
        <taxon>Rhodopseudomonas</taxon>
    </lineage>
</organism>
<dbReference type="NCBIfam" id="TIGR04259">
    <property type="entry name" value="oxa_formateAnti"/>
    <property type="match status" value="1"/>
</dbReference>
<name>Q6N8F9_RHOPA</name>